<dbReference type="AlphaFoldDB" id="A0A078B1U0"/>
<dbReference type="InParanoid" id="A0A078B1U0"/>
<organism evidence="2 3">
    <name type="scientific">Stylonychia lemnae</name>
    <name type="common">Ciliate</name>
    <dbReference type="NCBI Taxonomy" id="5949"/>
    <lineage>
        <taxon>Eukaryota</taxon>
        <taxon>Sar</taxon>
        <taxon>Alveolata</taxon>
        <taxon>Ciliophora</taxon>
        <taxon>Intramacronucleata</taxon>
        <taxon>Spirotrichea</taxon>
        <taxon>Stichotrichia</taxon>
        <taxon>Sporadotrichida</taxon>
        <taxon>Oxytrichidae</taxon>
        <taxon>Stylonychinae</taxon>
        <taxon>Stylonychia</taxon>
    </lineage>
</organism>
<evidence type="ECO:0000313" key="3">
    <source>
        <dbReference type="Proteomes" id="UP000039865"/>
    </source>
</evidence>
<reference evidence="2 3" key="1">
    <citation type="submission" date="2014-06" db="EMBL/GenBank/DDBJ databases">
        <authorList>
            <person name="Swart Estienne"/>
        </authorList>
    </citation>
    <scope>NUCLEOTIDE SEQUENCE [LARGE SCALE GENOMIC DNA]</scope>
    <source>
        <strain evidence="2 3">130c</strain>
    </source>
</reference>
<feature type="region of interest" description="Disordered" evidence="1">
    <location>
        <begin position="1"/>
        <end position="22"/>
    </location>
</feature>
<protein>
    <submittedName>
        <fullName evidence="2">Uncharacterized protein</fullName>
    </submittedName>
</protein>
<dbReference type="EMBL" id="CCKQ01016595">
    <property type="protein sequence ID" value="CDW88469.1"/>
    <property type="molecule type" value="Genomic_DNA"/>
</dbReference>
<name>A0A078B1U0_STYLE</name>
<evidence type="ECO:0000313" key="2">
    <source>
        <dbReference type="EMBL" id="CDW88469.1"/>
    </source>
</evidence>
<gene>
    <name evidence="2" type="primary">Contig17596.g18720</name>
    <name evidence="2" type="ORF">STYLEM_17590</name>
</gene>
<accession>A0A078B1U0</accession>
<sequence>MTNTDKTSSLKELQDLSNHHKVQDEEKFNKTMILDYYSGQGLNPIQMGISSRYICILFEPQSGKQELHILQRYTNAILYESTLQTNVSTFHLYDPIDCHLKENYAEGDAHLIMTLQKKAEHSSQYLHILKIGKKNVVDSLSHEIAIKKFETFQFSAVSLDMKYFAISRLYQVPIEDVEDKSIEHALFANQDDKALIFIHGVEIQLYDILKKQNLSTINLKTYEGLEVGYYQDIDQYFMIDKKQLKEWKISIKSDQIKLTETNPIINLDPDVDIQFAVNTIPYHHSLKNMTSVYLDNNNSCFCVDQKAFELTIDNIKYSRAIILPKLKVYYAIRKKFPFECIILDLNNLETSFVTTIQSLNIGLGCYTQKDLSQIVISDISFQQSDVAQGISVLQNLTSFFQEYLFKLKVKNLYMVKWFSFNGKFITIKDGKNFRVFHIQEQKEVLSALGMKINFSDDQQSLIINVGGQFYQFYEWNLDETKFDLKQPFIRNVVSRVDFVPGESSKVHMLKLGPLQLENKTIWLYITYNNNILSQS</sequence>
<proteinExistence type="predicted"/>
<keyword evidence="3" id="KW-1185">Reference proteome</keyword>
<feature type="compositionally biased region" description="Basic and acidic residues" evidence="1">
    <location>
        <begin position="8"/>
        <end position="22"/>
    </location>
</feature>
<dbReference type="Proteomes" id="UP000039865">
    <property type="component" value="Unassembled WGS sequence"/>
</dbReference>
<evidence type="ECO:0000256" key="1">
    <source>
        <dbReference type="SAM" id="MobiDB-lite"/>
    </source>
</evidence>